<feature type="transmembrane region" description="Helical" evidence="1">
    <location>
        <begin position="298"/>
        <end position="316"/>
    </location>
</feature>
<feature type="transmembrane region" description="Helical" evidence="1">
    <location>
        <begin position="55"/>
        <end position="74"/>
    </location>
</feature>
<feature type="transmembrane region" description="Helical" evidence="1">
    <location>
        <begin position="258"/>
        <end position="278"/>
    </location>
</feature>
<feature type="transmembrane region" description="Helical" evidence="1">
    <location>
        <begin position="145"/>
        <end position="165"/>
    </location>
</feature>
<feature type="transmembrane region" description="Helical" evidence="1">
    <location>
        <begin position="94"/>
        <end position="117"/>
    </location>
</feature>
<feature type="transmembrane region" description="Helical" evidence="1">
    <location>
        <begin position="177"/>
        <end position="196"/>
    </location>
</feature>
<dbReference type="AlphaFoldDB" id="A0A2T2NQR1"/>
<keyword evidence="1" id="KW-1133">Transmembrane helix</keyword>
<dbReference type="EMBL" id="KZ678134">
    <property type="protein sequence ID" value="PSN67777.1"/>
    <property type="molecule type" value="Genomic_DNA"/>
</dbReference>
<feature type="chain" id="PRO_5015523441" description="Integral membrane protein" evidence="2">
    <location>
        <begin position="21"/>
        <end position="343"/>
    </location>
</feature>
<keyword evidence="1" id="KW-0472">Membrane</keyword>
<keyword evidence="2" id="KW-0732">Signal</keyword>
<evidence type="ECO:0000313" key="3">
    <source>
        <dbReference type="EMBL" id="PSN67777.1"/>
    </source>
</evidence>
<dbReference type="Proteomes" id="UP000240883">
    <property type="component" value="Unassembled WGS sequence"/>
</dbReference>
<sequence length="343" mass="38881">MNLKLTPISTLMRRLSLVLGMPSLLCPIEYQTDLSNSPGDDCSDMYLIYSERIYIPGFKVIFAFSALTLTFSALKFVFRLEPRYMTRIDDTFEFIGLLCLISSIGVLYHHFGIIFRIQASNMDPNVLITLSEALDLMLANKWTDITLALMWVTTFAIKTSVLAYVRNLVRDISRRLGKYHWFAVSYIAVTWLFIMVEPVVLCQNLEIATGKYISGTEWTMDIYVTSIAIVLEVGTEIMMGLIPVIVLETSDLKPSVKIGLEVILFISPVMIIINLVLITGSIHSNIQSNGERISRQLFWQYMEGNIAILIGIRAAFHGIITDQQPRDTATDANSYQTVQRNEY</sequence>
<name>A0A2T2NQR1_CORCC</name>
<proteinExistence type="predicted"/>
<feature type="transmembrane region" description="Helical" evidence="1">
    <location>
        <begin position="222"/>
        <end position="246"/>
    </location>
</feature>
<evidence type="ECO:0000256" key="2">
    <source>
        <dbReference type="SAM" id="SignalP"/>
    </source>
</evidence>
<dbReference type="STRING" id="1448308.A0A2T2NQR1"/>
<feature type="signal peptide" evidence="2">
    <location>
        <begin position="1"/>
        <end position="20"/>
    </location>
</feature>
<accession>A0A2T2NQR1</accession>
<evidence type="ECO:0000256" key="1">
    <source>
        <dbReference type="SAM" id="Phobius"/>
    </source>
</evidence>
<keyword evidence="1" id="KW-0812">Transmembrane</keyword>
<organism evidence="3 4">
    <name type="scientific">Corynespora cassiicola Philippines</name>
    <dbReference type="NCBI Taxonomy" id="1448308"/>
    <lineage>
        <taxon>Eukaryota</taxon>
        <taxon>Fungi</taxon>
        <taxon>Dikarya</taxon>
        <taxon>Ascomycota</taxon>
        <taxon>Pezizomycotina</taxon>
        <taxon>Dothideomycetes</taxon>
        <taxon>Pleosporomycetidae</taxon>
        <taxon>Pleosporales</taxon>
        <taxon>Corynesporascaceae</taxon>
        <taxon>Corynespora</taxon>
    </lineage>
</organism>
<evidence type="ECO:0008006" key="5">
    <source>
        <dbReference type="Google" id="ProtNLM"/>
    </source>
</evidence>
<reference evidence="3 4" key="1">
    <citation type="journal article" date="2018" name="Front. Microbiol.">
        <title>Genome-Wide Analysis of Corynespora cassiicola Leaf Fall Disease Putative Effectors.</title>
        <authorList>
            <person name="Lopez D."/>
            <person name="Ribeiro S."/>
            <person name="Label P."/>
            <person name="Fumanal B."/>
            <person name="Venisse J.S."/>
            <person name="Kohler A."/>
            <person name="de Oliveira R.R."/>
            <person name="Labutti K."/>
            <person name="Lipzen A."/>
            <person name="Lail K."/>
            <person name="Bauer D."/>
            <person name="Ohm R.A."/>
            <person name="Barry K.W."/>
            <person name="Spatafora J."/>
            <person name="Grigoriev I.V."/>
            <person name="Martin F.M."/>
            <person name="Pujade-Renaud V."/>
        </authorList>
    </citation>
    <scope>NUCLEOTIDE SEQUENCE [LARGE SCALE GENOMIC DNA]</scope>
    <source>
        <strain evidence="3 4">Philippines</strain>
    </source>
</reference>
<gene>
    <name evidence="3" type="ORF">BS50DRAFT_620260</name>
</gene>
<keyword evidence="4" id="KW-1185">Reference proteome</keyword>
<evidence type="ECO:0000313" key="4">
    <source>
        <dbReference type="Proteomes" id="UP000240883"/>
    </source>
</evidence>
<protein>
    <recommendedName>
        <fullName evidence="5">Integral membrane protein</fullName>
    </recommendedName>
</protein>